<evidence type="ECO:0000313" key="1">
    <source>
        <dbReference type="EMBL" id="VAV98454.1"/>
    </source>
</evidence>
<evidence type="ECO:0008006" key="2">
    <source>
        <dbReference type="Google" id="ProtNLM"/>
    </source>
</evidence>
<dbReference type="EMBL" id="UOEH01000253">
    <property type="protein sequence ID" value="VAV98454.1"/>
    <property type="molecule type" value="Genomic_DNA"/>
</dbReference>
<reference evidence="1" key="1">
    <citation type="submission" date="2018-06" db="EMBL/GenBank/DDBJ databases">
        <authorList>
            <person name="Zhirakovskaya E."/>
        </authorList>
    </citation>
    <scope>NUCLEOTIDE SEQUENCE</scope>
</reference>
<name>A0A3B0RX34_9ZZZZ</name>
<dbReference type="InterPro" id="IPR016181">
    <property type="entry name" value="Acyl_CoA_acyltransferase"/>
</dbReference>
<dbReference type="InterPro" id="IPR039968">
    <property type="entry name" value="BcerS-like"/>
</dbReference>
<dbReference type="PANTHER" id="PTHR41368:SF1">
    <property type="entry name" value="PROTEIN YGHO"/>
    <property type="match status" value="1"/>
</dbReference>
<gene>
    <name evidence="1" type="ORF">MNBD_ALPHA05-2188</name>
</gene>
<accession>A0A3B0RX34</accession>
<dbReference type="Gene3D" id="3.40.630.30">
    <property type="match status" value="1"/>
</dbReference>
<dbReference type="PANTHER" id="PTHR41368">
    <property type="entry name" value="PROTEIN YGHO"/>
    <property type="match status" value="1"/>
</dbReference>
<sequence length="386" mass="44058">MPDQTVSSPTIDIRPVQSKADRKTFIRLASRLYADDPHYVVPLEFELNARLDPAKNPSLKDSPHQLWIAYRGDAPVGRISAFVNQAHLDRHKDATGHFGFLEGEDDPAIFDALLKTASDWLREHGVHKIAGPFNFSVNEEAGLLIDGFDTPPYVMMPHGRPYYAGHLERAGFTKAMDMYALEYYPVRDFIPERRMRFLNKALDKPNITIRTLNTKDVLGDIRMIVDIFDDAWSHNWGFIPFSEDHIRHMADELKPIIAKHNIVLCFLDGEAVAFGLVLPNINHAIRGFNGKLLPLNWAKLLWRLKVKGIEQSRMPLMGVRRKLHKKPLGAAFAYKIIAMVNEANMDKGVTHSELSWILENNESMLTMLTDLGGKVYKTYRIYERAL</sequence>
<dbReference type="SUPFAM" id="SSF55729">
    <property type="entry name" value="Acyl-CoA N-acyltransferases (Nat)"/>
    <property type="match status" value="1"/>
</dbReference>
<organism evidence="1">
    <name type="scientific">hydrothermal vent metagenome</name>
    <dbReference type="NCBI Taxonomy" id="652676"/>
    <lineage>
        <taxon>unclassified sequences</taxon>
        <taxon>metagenomes</taxon>
        <taxon>ecological metagenomes</taxon>
    </lineage>
</organism>
<proteinExistence type="predicted"/>
<dbReference type="AlphaFoldDB" id="A0A3B0RX34"/>
<protein>
    <recommendedName>
        <fullName evidence="2">N-acetyltransferase domain-containing protein</fullName>
    </recommendedName>
</protein>